<feature type="transmembrane region" description="Helical" evidence="1">
    <location>
        <begin position="12"/>
        <end position="38"/>
    </location>
</feature>
<keyword evidence="1" id="KW-0812">Transmembrane</keyword>
<organism evidence="2 3">
    <name type="scientific">Micromonospora fiedleri</name>
    <dbReference type="NCBI Taxonomy" id="1157498"/>
    <lineage>
        <taxon>Bacteria</taxon>
        <taxon>Bacillati</taxon>
        <taxon>Actinomycetota</taxon>
        <taxon>Actinomycetes</taxon>
        <taxon>Micromonosporales</taxon>
        <taxon>Micromonosporaceae</taxon>
        <taxon>Micromonospora</taxon>
    </lineage>
</organism>
<protein>
    <submittedName>
        <fullName evidence="2">Uncharacterized protein</fullName>
    </submittedName>
</protein>
<dbReference type="EMBL" id="JAETXL010000106">
    <property type="protein sequence ID" value="MBL6280541.1"/>
    <property type="molecule type" value="Genomic_DNA"/>
</dbReference>
<evidence type="ECO:0000313" key="3">
    <source>
        <dbReference type="Proteomes" id="UP000661193"/>
    </source>
</evidence>
<dbReference type="Proteomes" id="UP000661193">
    <property type="component" value="Unassembled WGS sequence"/>
</dbReference>
<sequence length="102" mass="10527">MWIAFVVVVHLFPVAALIGYPIIYVVAALITVAALAAFPIARARKLTGSAVVGAPVGLVLLAAALFFVIAAAVTGSGVFHPLLRGWFASSVGCHERVLRASS</sequence>
<proteinExistence type="predicted"/>
<evidence type="ECO:0000256" key="1">
    <source>
        <dbReference type="SAM" id="Phobius"/>
    </source>
</evidence>
<name>A0ABS1UVY9_9ACTN</name>
<keyword evidence="3" id="KW-1185">Reference proteome</keyword>
<reference evidence="2 3" key="1">
    <citation type="submission" date="2021-01" db="EMBL/GenBank/DDBJ databases">
        <title>Genome sequencing of Micromonospora fiedleri MG-37.</title>
        <authorList>
            <person name="Moreland P.E.J."/>
            <person name="Stach J.E.M."/>
        </authorList>
    </citation>
    <scope>NUCLEOTIDE SEQUENCE [LARGE SCALE GENOMIC DNA]</scope>
    <source>
        <strain evidence="2 3">MG-37</strain>
    </source>
</reference>
<evidence type="ECO:0000313" key="2">
    <source>
        <dbReference type="EMBL" id="MBL6280541.1"/>
    </source>
</evidence>
<accession>A0ABS1UVY9</accession>
<gene>
    <name evidence="2" type="ORF">JMF97_30865</name>
</gene>
<keyword evidence="1" id="KW-0472">Membrane</keyword>
<feature type="non-terminal residue" evidence="2">
    <location>
        <position position="102"/>
    </location>
</feature>
<comment type="caution">
    <text evidence="2">The sequence shown here is derived from an EMBL/GenBank/DDBJ whole genome shotgun (WGS) entry which is preliminary data.</text>
</comment>
<feature type="transmembrane region" description="Helical" evidence="1">
    <location>
        <begin position="50"/>
        <end position="73"/>
    </location>
</feature>
<keyword evidence="1" id="KW-1133">Transmembrane helix</keyword>